<organism evidence="1 2">
    <name type="scientific">Bombardia bombarda</name>
    <dbReference type="NCBI Taxonomy" id="252184"/>
    <lineage>
        <taxon>Eukaryota</taxon>
        <taxon>Fungi</taxon>
        <taxon>Dikarya</taxon>
        <taxon>Ascomycota</taxon>
        <taxon>Pezizomycotina</taxon>
        <taxon>Sordariomycetes</taxon>
        <taxon>Sordariomycetidae</taxon>
        <taxon>Sordariales</taxon>
        <taxon>Lasiosphaeriaceae</taxon>
        <taxon>Bombardia</taxon>
    </lineage>
</organism>
<evidence type="ECO:0000313" key="2">
    <source>
        <dbReference type="Proteomes" id="UP001174934"/>
    </source>
</evidence>
<protein>
    <submittedName>
        <fullName evidence="1">Uncharacterized protein</fullName>
    </submittedName>
</protein>
<dbReference type="Proteomes" id="UP001174934">
    <property type="component" value="Unassembled WGS sequence"/>
</dbReference>
<comment type="caution">
    <text evidence="1">The sequence shown here is derived from an EMBL/GenBank/DDBJ whole genome shotgun (WGS) entry which is preliminary data.</text>
</comment>
<reference evidence="1" key="1">
    <citation type="submission" date="2023-06" db="EMBL/GenBank/DDBJ databases">
        <title>Genome-scale phylogeny and comparative genomics of the fungal order Sordariales.</title>
        <authorList>
            <consortium name="Lawrence Berkeley National Laboratory"/>
            <person name="Hensen N."/>
            <person name="Bonometti L."/>
            <person name="Westerberg I."/>
            <person name="Brannstrom I.O."/>
            <person name="Guillou S."/>
            <person name="Cros-Aarteil S."/>
            <person name="Calhoun S."/>
            <person name="Haridas S."/>
            <person name="Kuo A."/>
            <person name="Mondo S."/>
            <person name="Pangilinan J."/>
            <person name="Riley R."/>
            <person name="LaButti K."/>
            <person name="Andreopoulos B."/>
            <person name="Lipzen A."/>
            <person name="Chen C."/>
            <person name="Yanf M."/>
            <person name="Daum C."/>
            <person name="Ng V."/>
            <person name="Clum A."/>
            <person name="Steindorff A."/>
            <person name="Ohm R."/>
            <person name="Martin F."/>
            <person name="Silar P."/>
            <person name="Natvig D."/>
            <person name="Lalanne C."/>
            <person name="Gautier V."/>
            <person name="Ament-velasquez S.L."/>
            <person name="Kruys A."/>
            <person name="Hutchinson M.I."/>
            <person name="Powell A.J."/>
            <person name="Barry K."/>
            <person name="Miller A.N."/>
            <person name="Grigoriev I.V."/>
            <person name="Debuchy R."/>
            <person name="Gladieux P."/>
            <person name="Thoren M.H."/>
            <person name="Johannesson H."/>
        </authorList>
    </citation>
    <scope>NUCLEOTIDE SEQUENCE</scope>
    <source>
        <strain evidence="1">SMH3391-2</strain>
    </source>
</reference>
<evidence type="ECO:0000313" key="1">
    <source>
        <dbReference type="EMBL" id="KAK0612506.1"/>
    </source>
</evidence>
<sequence length="266" mass="30016">MADPIIFMYDIPSVTYTGVDETAPPQYDVDGIELIPLNPIILFASPTASEFLGGDSSLFPRTDEGRYRAAIERADERVAYLMFDGRLRENWAVAVSVRHPLLQPDYQVSRVEGYKHENQLADLKSGHAKKGRGGGGLGNFYRQLPANVYLPGRGLCQWQVVVGFDETGLQAVLSSARALVKDEESGAVAVEVWRAGRLDPGEALLDRGLRRWRFEGRRVYWGDDRRDMSRGMEMRWVREDCMYSCVMGEEGRIDRDDEEEEESVTG</sequence>
<proteinExistence type="predicted"/>
<gene>
    <name evidence="1" type="ORF">B0T17DRAFT_511693</name>
</gene>
<name>A0AA39WD10_9PEZI</name>
<dbReference type="EMBL" id="JAULSR010000009">
    <property type="protein sequence ID" value="KAK0612506.1"/>
    <property type="molecule type" value="Genomic_DNA"/>
</dbReference>
<keyword evidence="2" id="KW-1185">Reference proteome</keyword>
<accession>A0AA39WD10</accession>
<dbReference type="AlphaFoldDB" id="A0AA39WD10"/>